<keyword evidence="3" id="KW-0378">Hydrolase</keyword>
<evidence type="ECO:0000256" key="5">
    <source>
        <dbReference type="SAM" id="SignalP"/>
    </source>
</evidence>
<dbReference type="Gene3D" id="3.90.1720.10">
    <property type="entry name" value="endopeptidase domain like (from Nostoc punctiforme)"/>
    <property type="match status" value="1"/>
</dbReference>
<keyword evidence="8" id="KW-1185">Reference proteome</keyword>
<dbReference type="SUPFAM" id="SSF54001">
    <property type="entry name" value="Cysteine proteinases"/>
    <property type="match status" value="1"/>
</dbReference>
<proteinExistence type="inferred from homology"/>
<dbReference type="GO" id="GO:0006508">
    <property type="term" value="P:proteolysis"/>
    <property type="evidence" value="ECO:0007669"/>
    <property type="project" value="UniProtKB-KW"/>
</dbReference>
<accession>A0A8J6ITI2</accession>
<comment type="similarity">
    <text evidence="1">Belongs to the peptidase C40 family.</text>
</comment>
<evidence type="ECO:0000256" key="1">
    <source>
        <dbReference type="ARBA" id="ARBA00007074"/>
    </source>
</evidence>
<dbReference type="InterPro" id="IPR039439">
    <property type="entry name" value="SH3b1_dom"/>
</dbReference>
<dbReference type="Pfam" id="PF12913">
    <property type="entry name" value="SH3_6"/>
    <property type="match status" value="1"/>
</dbReference>
<dbReference type="InterPro" id="IPR000064">
    <property type="entry name" value="NLP_P60_dom"/>
</dbReference>
<comment type="caution">
    <text evidence="7">The sequence shown here is derived from an EMBL/GenBank/DDBJ whole genome shotgun (WGS) entry which is preliminary data.</text>
</comment>
<organism evidence="7 8">
    <name type="scientific">Neptunicella marina</name>
    <dbReference type="NCBI Taxonomy" id="2125989"/>
    <lineage>
        <taxon>Bacteria</taxon>
        <taxon>Pseudomonadati</taxon>
        <taxon>Pseudomonadota</taxon>
        <taxon>Gammaproteobacteria</taxon>
        <taxon>Alteromonadales</taxon>
        <taxon>Alteromonadaceae</taxon>
        <taxon>Neptunicella</taxon>
    </lineage>
</organism>
<reference evidence="7" key="2">
    <citation type="submission" date="2020-08" db="EMBL/GenBank/DDBJ databases">
        <authorList>
            <person name="Lai Q."/>
        </authorList>
    </citation>
    <scope>NUCLEOTIDE SEQUENCE</scope>
    <source>
        <strain evidence="7">S27-2</strain>
    </source>
</reference>
<dbReference type="AlphaFoldDB" id="A0A8J6ITI2"/>
<dbReference type="EMBL" id="JACNEP010000004">
    <property type="protein sequence ID" value="MBC3765647.1"/>
    <property type="molecule type" value="Genomic_DNA"/>
</dbReference>
<gene>
    <name evidence="7" type="ORF">H8B19_07145</name>
</gene>
<keyword evidence="2" id="KW-0645">Protease</keyword>
<dbReference type="PIRSF" id="PIRSF019015">
    <property type="entry name" value="P60_peptidase_YkfC"/>
    <property type="match status" value="1"/>
</dbReference>
<evidence type="ECO:0000256" key="3">
    <source>
        <dbReference type="ARBA" id="ARBA00022801"/>
    </source>
</evidence>
<dbReference type="Pfam" id="PF00877">
    <property type="entry name" value="NLPC_P60"/>
    <property type="match status" value="1"/>
</dbReference>
<evidence type="ECO:0000313" key="7">
    <source>
        <dbReference type="EMBL" id="MBC3765647.1"/>
    </source>
</evidence>
<dbReference type="InterPro" id="IPR038765">
    <property type="entry name" value="Papain-like_cys_pep_sf"/>
</dbReference>
<feature type="domain" description="NlpC/P60" evidence="6">
    <location>
        <begin position="306"/>
        <end position="460"/>
    </location>
</feature>
<evidence type="ECO:0000256" key="2">
    <source>
        <dbReference type="ARBA" id="ARBA00022670"/>
    </source>
</evidence>
<dbReference type="RefSeq" id="WP_186506111.1">
    <property type="nucleotide sequence ID" value="NZ_JACNEP010000004.1"/>
</dbReference>
<evidence type="ECO:0000313" key="8">
    <source>
        <dbReference type="Proteomes" id="UP000601768"/>
    </source>
</evidence>
<dbReference type="GO" id="GO:0008234">
    <property type="term" value="F:cysteine-type peptidase activity"/>
    <property type="evidence" value="ECO:0007669"/>
    <property type="project" value="UniProtKB-KW"/>
</dbReference>
<dbReference type="InterPro" id="IPR027017">
    <property type="entry name" value="P60_peptidase_YkfC"/>
</dbReference>
<protein>
    <submittedName>
        <fullName evidence="7">SH3 domain-containing protein</fullName>
    </submittedName>
</protein>
<keyword evidence="4" id="KW-0788">Thiol protease</keyword>
<name>A0A8J6ITI2_9ALTE</name>
<evidence type="ECO:0000256" key="4">
    <source>
        <dbReference type="ARBA" id="ARBA00022807"/>
    </source>
</evidence>
<dbReference type="PROSITE" id="PS51935">
    <property type="entry name" value="NLPC_P60"/>
    <property type="match status" value="1"/>
</dbReference>
<dbReference type="Proteomes" id="UP000601768">
    <property type="component" value="Unassembled WGS sequence"/>
</dbReference>
<feature type="chain" id="PRO_5035195102" evidence="5">
    <location>
        <begin position="21"/>
        <end position="465"/>
    </location>
</feature>
<sequence>MKLIKSCLCLFLLAGFQLQAQEHWKTDVVGIDYAQLEPAYWVNKLDNNDQNQVLMTREAIDGFNQQLISKNKDVVDPLNYYPEILDAEALKKLIESISSVPSSQRFYPDGDELSPQDFANYIENLNEGGIKSSNLVRYGLAVKRAMLRTFPTTDRILNRGMDADLDRFQESGLFPGDAVAILHQSKDRKWLLVQNYHYLAWVKKDAVAFADKQQIQAFKTAKPFAVITGYQVKTNYVPDSDVSQIVLDMGTRLPLLSKDELPTELYGQNPYASYAVKLPTRDQQGNLVIKPALIARHFDVSIGYLPFTKANIIRQGFKFLGERYGWGHDYNGRDCTGFVGEVYKTFGFKMPRNSGQQGGAKYGTNHRFNKQAESKDKLAVINKMQTGDLIYIPGHVMMVLGEVDGQPYVIHDVKGLGYMNAEGKLYRGTLNGVSVTPLLPLQLSVDTSYVDRIYNIKRITSDSQG</sequence>
<reference evidence="7" key="1">
    <citation type="journal article" date="2018" name="Int. J. Syst. Evol. Microbiol.">
        <title>Neptunicella marina gen. nov., sp. nov., isolated from surface seawater.</title>
        <authorList>
            <person name="Liu X."/>
            <person name="Lai Q."/>
            <person name="Du Y."/>
            <person name="Zhang X."/>
            <person name="Liu Z."/>
            <person name="Sun F."/>
            <person name="Shao Z."/>
        </authorList>
    </citation>
    <scope>NUCLEOTIDE SEQUENCE</scope>
    <source>
        <strain evidence="7">S27-2</strain>
    </source>
</reference>
<feature type="signal peptide" evidence="5">
    <location>
        <begin position="1"/>
        <end position="20"/>
    </location>
</feature>
<evidence type="ECO:0000259" key="6">
    <source>
        <dbReference type="PROSITE" id="PS51935"/>
    </source>
</evidence>
<keyword evidence="5" id="KW-0732">Signal</keyword>